<evidence type="ECO:0000313" key="2">
    <source>
        <dbReference type="EMBL" id="KAF9514640.1"/>
    </source>
</evidence>
<dbReference type="Gene3D" id="1.25.40.10">
    <property type="entry name" value="Tetratricopeptide repeat domain"/>
    <property type="match status" value="1"/>
</dbReference>
<reference evidence="2" key="1">
    <citation type="journal article" date="2020" name="Nat. Commun.">
        <title>Large-scale genome sequencing of mycorrhizal fungi provides insights into the early evolution of symbiotic traits.</title>
        <authorList>
            <person name="Miyauchi S."/>
            <person name="Kiss E."/>
            <person name="Kuo A."/>
            <person name="Drula E."/>
            <person name="Kohler A."/>
            <person name="Sanchez-Garcia M."/>
            <person name="Morin E."/>
            <person name="Andreopoulos B."/>
            <person name="Barry K.W."/>
            <person name="Bonito G."/>
            <person name="Buee M."/>
            <person name="Carver A."/>
            <person name="Chen C."/>
            <person name="Cichocki N."/>
            <person name="Clum A."/>
            <person name="Culley D."/>
            <person name="Crous P.W."/>
            <person name="Fauchery L."/>
            <person name="Girlanda M."/>
            <person name="Hayes R.D."/>
            <person name="Keri Z."/>
            <person name="LaButti K."/>
            <person name="Lipzen A."/>
            <person name="Lombard V."/>
            <person name="Magnuson J."/>
            <person name="Maillard F."/>
            <person name="Murat C."/>
            <person name="Nolan M."/>
            <person name="Ohm R.A."/>
            <person name="Pangilinan J."/>
            <person name="Pereira M.F."/>
            <person name="Perotto S."/>
            <person name="Peter M."/>
            <person name="Pfister S."/>
            <person name="Riley R."/>
            <person name="Sitrit Y."/>
            <person name="Stielow J.B."/>
            <person name="Szollosi G."/>
            <person name="Zifcakova L."/>
            <person name="Stursova M."/>
            <person name="Spatafora J.W."/>
            <person name="Tedersoo L."/>
            <person name="Vaario L.M."/>
            <person name="Yamada A."/>
            <person name="Yan M."/>
            <person name="Wang P."/>
            <person name="Xu J."/>
            <person name="Bruns T."/>
            <person name="Baldrian P."/>
            <person name="Vilgalys R."/>
            <person name="Dunand C."/>
            <person name="Henrissat B."/>
            <person name="Grigoriev I.V."/>
            <person name="Hibbett D."/>
            <person name="Nagy L.G."/>
            <person name="Martin F.M."/>
        </authorList>
    </citation>
    <scope>NUCLEOTIDE SEQUENCE</scope>
    <source>
        <strain evidence="2">UP504</strain>
    </source>
</reference>
<dbReference type="Gene3D" id="1.20.930.20">
    <property type="entry name" value="Adaptor protein Cbl, N-terminal domain"/>
    <property type="match status" value="1"/>
</dbReference>
<sequence length="470" mass="50951">MPSRGFSSLRGSAASLASPQSNDPAPGGPPSIAQSTPGPSTAPQPAYPDYMNENTSPGWDAAVAMASMLDNIPSLPLALAGPLSQVLDVISGMIDAVKAVREGKHGCEHLIFRVLKFLQSLVDESRGSSVPIVEGTPTAARLFALKRNVMAIRDDALRWSQLSLVKRYAKREEIKIEISRHGENLTDCFHTFVLTSLRASNLVDRVERIVFPNPSVPLATPEEARDLLALGLQDFFKRPAGEAVFEQIAGAVQQRLEQVGLQATSSGSQSPGTTVLRTGNDRHVSYLTSQIAELTSEVGNILPSLSLAPAIDSQFIQWKTHWSETGNPMQQLRGAISATLQLLNELQDIAKVKLDLARKMSDLSLNLHDLGLWEEADEIQTIVVELDRAGGDTLVLAISLNTHSVFLMALGHHEEALKACEEAVNICRASGSDQVDVPRLRSPADLFTISPRVSRNLAVMKRHSGQMRSQ</sequence>
<comment type="caution">
    <text evidence="2">The sequence shown here is derived from an EMBL/GenBank/DDBJ whole genome shotgun (WGS) entry which is preliminary data.</text>
</comment>
<feature type="compositionally biased region" description="Low complexity" evidence="1">
    <location>
        <begin position="1"/>
        <end position="18"/>
    </location>
</feature>
<keyword evidence="3" id="KW-1185">Reference proteome</keyword>
<dbReference type="InterPro" id="IPR059179">
    <property type="entry name" value="MLKL-like_MCAfunc"/>
</dbReference>
<accession>A0A9P6AZC2</accession>
<dbReference type="Proteomes" id="UP000886523">
    <property type="component" value="Unassembled WGS sequence"/>
</dbReference>
<name>A0A9P6AZC2_9AGAM</name>
<proteinExistence type="predicted"/>
<dbReference type="SUPFAM" id="SSF48452">
    <property type="entry name" value="TPR-like"/>
    <property type="match status" value="1"/>
</dbReference>
<feature type="region of interest" description="Disordered" evidence="1">
    <location>
        <begin position="1"/>
        <end position="53"/>
    </location>
</feature>
<dbReference type="EMBL" id="MU128959">
    <property type="protein sequence ID" value="KAF9514640.1"/>
    <property type="molecule type" value="Genomic_DNA"/>
</dbReference>
<evidence type="ECO:0000313" key="3">
    <source>
        <dbReference type="Proteomes" id="UP000886523"/>
    </source>
</evidence>
<protein>
    <submittedName>
        <fullName evidence="2">Uncharacterized protein</fullName>
    </submittedName>
</protein>
<evidence type="ECO:0000256" key="1">
    <source>
        <dbReference type="SAM" id="MobiDB-lite"/>
    </source>
</evidence>
<dbReference type="AlphaFoldDB" id="A0A9P6AZC2"/>
<gene>
    <name evidence="2" type="ORF">BS47DRAFT_868085</name>
</gene>
<dbReference type="InterPro" id="IPR011990">
    <property type="entry name" value="TPR-like_helical_dom_sf"/>
</dbReference>
<dbReference type="GO" id="GO:0007166">
    <property type="term" value="P:cell surface receptor signaling pathway"/>
    <property type="evidence" value="ECO:0007669"/>
    <property type="project" value="InterPro"/>
</dbReference>
<dbReference type="CDD" id="cd21037">
    <property type="entry name" value="MLKL_NTD"/>
    <property type="match status" value="1"/>
</dbReference>
<organism evidence="2 3">
    <name type="scientific">Hydnum rufescens UP504</name>
    <dbReference type="NCBI Taxonomy" id="1448309"/>
    <lineage>
        <taxon>Eukaryota</taxon>
        <taxon>Fungi</taxon>
        <taxon>Dikarya</taxon>
        <taxon>Basidiomycota</taxon>
        <taxon>Agaricomycotina</taxon>
        <taxon>Agaricomycetes</taxon>
        <taxon>Cantharellales</taxon>
        <taxon>Hydnaceae</taxon>
        <taxon>Hydnum</taxon>
    </lineage>
</organism>
<dbReference type="InterPro" id="IPR036537">
    <property type="entry name" value="Adaptor_Cbl_N_dom_sf"/>
</dbReference>